<gene>
    <name evidence="3" type="ORF">NQV15_08745</name>
</gene>
<dbReference type="InterPro" id="IPR052342">
    <property type="entry name" value="MCH/BMMD"/>
</dbReference>
<evidence type="ECO:0000313" key="4">
    <source>
        <dbReference type="Proteomes" id="UP001316184"/>
    </source>
</evidence>
<reference evidence="3 4" key="1">
    <citation type="submission" date="2022-08" db="EMBL/GenBank/DDBJ databases">
        <title>novel species in genus Aeromicrobium.</title>
        <authorList>
            <person name="Ye L."/>
        </authorList>
    </citation>
    <scope>NUCLEOTIDE SEQUENCE [LARGE SCALE GENOMIC DNA]</scope>
    <source>
        <strain evidence="4">zg-Y1379</strain>
    </source>
</reference>
<sequence>MTRPWWFEDFEVGQRFITQGRTITEADIGSFAAWSWDTNPVHTDAVHAASGRFGVPIAHGILGTSVALGLLSRLGIFETCSIALLGVDDWRFVAPIVAGDTVRCELEIIGTRLTSRGDAGILDRSLVLVNQHDRPVQRGRIGLMVATRPDDSPPAEAVALGARHP</sequence>
<proteinExistence type="inferred from homology"/>
<accession>A0ABY5MB91</accession>
<dbReference type="PANTHER" id="PTHR43664">
    <property type="entry name" value="MONOAMINE OXIDASE-RELATED"/>
    <property type="match status" value="1"/>
</dbReference>
<evidence type="ECO:0000313" key="3">
    <source>
        <dbReference type="EMBL" id="UUP15383.1"/>
    </source>
</evidence>
<dbReference type="PANTHER" id="PTHR43664:SF1">
    <property type="entry name" value="BETA-METHYLMALYL-COA DEHYDRATASE"/>
    <property type="match status" value="1"/>
</dbReference>
<dbReference type="RefSeq" id="WP_232399435.1">
    <property type="nucleotide sequence ID" value="NZ_CP102173.1"/>
</dbReference>
<dbReference type="Proteomes" id="UP001316184">
    <property type="component" value="Chromosome"/>
</dbReference>
<dbReference type="Gene3D" id="3.10.129.10">
    <property type="entry name" value="Hotdog Thioesterase"/>
    <property type="match status" value="1"/>
</dbReference>
<dbReference type="SUPFAM" id="SSF54637">
    <property type="entry name" value="Thioesterase/thiol ester dehydrase-isomerase"/>
    <property type="match status" value="1"/>
</dbReference>
<evidence type="ECO:0000259" key="2">
    <source>
        <dbReference type="Pfam" id="PF01575"/>
    </source>
</evidence>
<dbReference type="EMBL" id="CP102173">
    <property type="protein sequence ID" value="UUP15383.1"/>
    <property type="molecule type" value="Genomic_DNA"/>
</dbReference>
<dbReference type="Pfam" id="PF01575">
    <property type="entry name" value="MaoC_dehydratas"/>
    <property type="match status" value="1"/>
</dbReference>
<organism evidence="3 4">
    <name type="scientific">Aeromicrobium wangtongii</name>
    <dbReference type="NCBI Taxonomy" id="2969247"/>
    <lineage>
        <taxon>Bacteria</taxon>
        <taxon>Bacillati</taxon>
        <taxon>Actinomycetota</taxon>
        <taxon>Actinomycetes</taxon>
        <taxon>Propionibacteriales</taxon>
        <taxon>Nocardioidaceae</taxon>
        <taxon>Aeromicrobium</taxon>
    </lineage>
</organism>
<feature type="domain" description="MaoC-like" evidence="2">
    <location>
        <begin position="12"/>
        <end position="113"/>
    </location>
</feature>
<keyword evidence="4" id="KW-1185">Reference proteome</keyword>
<comment type="similarity">
    <text evidence="1">Belongs to the enoyl-CoA hydratase/isomerase family.</text>
</comment>
<name>A0ABY5MB91_9ACTN</name>
<dbReference type="InterPro" id="IPR029069">
    <property type="entry name" value="HotDog_dom_sf"/>
</dbReference>
<dbReference type="InterPro" id="IPR002539">
    <property type="entry name" value="MaoC-like_dom"/>
</dbReference>
<evidence type="ECO:0000256" key="1">
    <source>
        <dbReference type="ARBA" id="ARBA00005254"/>
    </source>
</evidence>
<protein>
    <submittedName>
        <fullName evidence="3">MaoC/PaaZ C-terminal domain-containing protein</fullName>
    </submittedName>
</protein>